<dbReference type="AlphaFoldDB" id="A0A9W9IWS9"/>
<keyword evidence="3" id="KW-1185">Reference proteome</keyword>
<evidence type="ECO:0000313" key="3">
    <source>
        <dbReference type="Proteomes" id="UP001150879"/>
    </source>
</evidence>
<evidence type="ECO:0000313" key="2">
    <source>
        <dbReference type="EMBL" id="KAJ5185597.1"/>
    </source>
</evidence>
<gene>
    <name evidence="2" type="ORF">N7472_010437</name>
</gene>
<reference evidence="2" key="2">
    <citation type="journal article" date="2023" name="IMA Fungus">
        <title>Comparative genomic study of the Penicillium genus elucidates a diverse pangenome and 15 lateral gene transfer events.</title>
        <authorList>
            <person name="Petersen C."/>
            <person name="Sorensen T."/>
            <person name="Nielsen M.R."/>
            <person name="Sondergaard T.E."/>
            <person name="Sorensen J.L."/>
            <person name="Fitzpatrick D.A."/>
            <person name="Frisvad J.C."/>
            <person name="Nielsen K.L."/>
        </authorList>
    </citation>
    <scope>NUCLEOTIDE SEQUENCE</scope>
    <source>
        <strain evidence="2">IBT 16849</strain>
    </source>
</reference>
<sequence>MALLASMYISNRAMLTQTATPAHAFSGREITFGAGMLVSLPLKTLAGTVVVSIVIFLQLLGLSVLAYYIYQLPTWTHALDSVEVARMAIGLKDS</sequence>
<dbReference type="EMBL" id="JAPQKP010000006">
    <property type="protein sequence ID" value="KAJ5185597.1"/>
    <property type="molecule type" value="Genomic_DNA"/>
</dbReference>
<accession>A0A9W9IWS9</accession>
<keyword evidence="1" id="KW-0812">Transmembrane</keyword>
<reference evidence="2" key="1">
    <citation type="submission" date="2022-11" db="EMBL/GenBank/DDBJ databases">
        <authorList>
            <person name="Petersen C."/>
        </authorList>
    </citation>
    <scope>NUCLEOTIDE SEQUENCE</scope>
    <source>
        <strain evidence="2">IBT 16849</strain>
    </source>
</reference>
<comment type="caution">
    <text evidence="2">The sequence shown here is derived from an EMBL/GenBank/DDBJ whole genome shotgun (WGS) entry which is preliminary data.</text>
</comment>
<name>A0A9W9IWS9_9EURO</name>
<keyword evidence="1" id="KW-1133">Transmembrane helix</keyword>
<proteinExistence type="predicted"/>
<feature type="transmembrane region" description="Helical" evidence="1">
    <location>
        <begin position="45"/>
        <end position="70"/>
    </location>
</feature>
<dbReference type="Proteomes" id="UP001150879">
    <property type="component" value="Unassembled WGS sequence"/>
</dbReference>
<protein>
    <submittedName>
        <fullName evidence="2">Uncharacterized protein</fullName>
    </submittedName>
</protein>
<organism evidence="2 3">
    <name type="scientific">Penicillium cf. griseofulvum</name>
    <dbReference type="NCBI Taxonomy" id="2972120"/>
    <lineage>
        <taxon>Eukaryota</taxon>
        <taxon>Fungi</taxon>
        <taxon>Dikarya</taxon>
        <taxon>Ascomycota</taxon>
        <taxon>Pezizomycotina</taxon>
        <taxon>Eurotiomycetes</taxon>
        <taxon>Eurotiomycetidae</taxon>
        <taxon>Eurotiales</taxon>
        <taxon>Aspergillaceae</taxon>
        <taxon>Penicillium</taxon>
    </lineage>
</organism>
<keyword evidence="1" id="KW-0472">Membrane</keyword>
<evidence type="ECO:0000256" key="1">
    <source>
        <dbReference type="SAM" id="Phobius"/>
    </source>
</evidence>
<dbReference type="OrthoDB" id="5381672at2759"/>